<evidence type="ECO:0000256" key="3">
    <source>
        <dbReference type="ARBA" id="ARBA00023239"/>
    </source>
</evidence>
<dbReference type="AlphaFoldDB" id="A0A2M9Y118"/>
<dbReference type="OrthoDB" id="9810112at2"/>
<dbReference type="EMBL" id="RQFP01000014">
    <property type="protein sequence ID" value="TGK91756.1"/>
    <property type="molecule type" value="Genomic_DNA"/>
</dbReference>
<organism evidence="5 6">
    <name type="scientific">Leptospira brenneri</name>
    <dbReference type="NCBI Taxonomy" id="2023182"/>
    <lineage>
        <taxon>Bacteria</taxon>
        <taxon>Pseudomonadati</taxon>
        <taxon>Spirochaetota</taxon>
        <taxon>Spirochaetia</taxon>
        <taxon>Leptospirales</taxon>
        <taxon>Leptospiraceae</taxon>
        <taxon>Leptospira</taxon>
    </lineage>
</organism>
<comment type="catalytic activity">
    <reaction evidence="4">
        <text>chorismate = 3-[(1-carboxyvinyl)-oxy]benzoate + H2O</text>
        <dbReference type="Rhea" id="RHEA:40051"/>
        <dbReference type="ChEBI" id="CHEBI:15377"/>
        <dbReference type="ChEBI" id="CHEBI:29748"/>
        <dbReference type="ChEBI" id="CHEBI:76981"/>
        <dbReference type="EC" id="4.2.1.151"/>
    </reaction>
</comment>
<dbReference type="Gene3D" id="3.40.190.10">
    <property type="entry name" value="Periplasmic binding protein-like II"/>
    <property type="match status" value="2"/>
</dbReference>
<dbReference type="Pfam" id="PF02621">
    <property type="entry name" value="VitK2_biosynth"/>
    <property type="match status" value="1"/>
</dbReference>
<comment type="function">
    <text evidence="4">Catalyzes the dehydration of chorismate into 3-[(1-carboxyvinyl)oxy]benzoate, a step in the biosynthesis of menaquinone (MK, vitamin K2).</text>
</comment>
<dbReference type="UniPathway" id="UPA00079"/>
<dbReference type="GO" id="GO:0016836">
    <property type="term" value="F:hydro-lyase activity"/>
    <property type="evidence" value="ECO:0007669"/>
    <property type="project" value="UniProtKB-UniRule"/>
</dbReference>
<evidence type="ECO:0000256" key="4">
    <source>
        <dbReference type="HAMAP-Rule" id="MF_00995"/>
    </source>
</evidence>
<dbReference type="PANTHER" id="PTHR37690:SF1">
    <property type="entry name" value="CHORISMATE DEHYDRATASE"/>
    <property type="match status" value="1"/>
</dbReference>
<comment type="pathway">
    <text evidence="1 4">Quinol/quinone metabolism; menaquinone biosynthesis.</text>
</comment>
<proteinExistence type="inferred from homology"/>
<evidence type="ECO:0000313" key="5">
    <source>
        <dbReference type="EMBL" id="TGK91756.1"/>
    </source>
</evidence>
<dbReference type="SUPFAM" id="SSF53850">
    <property type="entry name" value="Periplasmic binding protein-like II"/>
    <property type="match status" value="1"/>
</dbReference>
<gene>
    <name evidence="4" type="primary">mqnA</name>
    <name evidence="5" type="ORF">EHQ30_16310</name>
</gene>
<keyword evidence="2 4" id="KW-0474">Menaquinone biosynthesis</keyword>
<comment type="similarity">
    <text evidence="4">Belongs to the MqnA/MqnD family. MqnA subfamily.</text>
</comment>
<protein>
    <recommendedName>
        <fullName evidence="4">Chorismate dehydratase</fullName>
        <ecNumber evidence="4">4.2.1.151</ecNumber>
    </recommendedName>
    <alternativeName>
        <fullName evidence="4">Menaquinone biosynthetic enzyme MqnA</fullName>
    </alternativeName>
</protein>
<dbReference type="EC" id="4.2.1.151" evidence="4"/>
<evidence type="ECO:0000256" key="2">
    <source>
        <dbReference type="ARBA" id="ARBA00022428"/>
    </source>
</evidence>
<accession>A0A2M9Y118</accession>
<keyword evidence="6" id="KW-1185">Reference proteome</keyword>
<sequence>MKIGIVKHLNARPLTLYFERTSGYSPVYDNPSVLIELLKQGELDCALVSSIECERNRETLDYTKIVGVCARDVVRSVLFFRHESEPGMPKVVYTDKGSRSSVALLQCLLYREFGKLVEVVPTPASEISEMMKEGRGSHLLFGDHALLQTPVPGYQVVDLAEWWNRSTGLYFSFAFWAFPKGRVWDDRLFLTALEYGLKELDSIIKEEKRLPIAITDRYLKQELHYIPEQKNLDGFDLFIKSARELKLV</sequence>
<dbReference type="GO" id="GO:0009234">
    <property type="term" value="P:menaquinone biosynthetic process"/>
    <property type="evidence" value="ECO:0007669"/>
    <property type="project" value="UniProtKB-UniRule"/>
</dbReference>
<dbReference type="HAMAP" id="MF_00995">
    <property type="entry name" value="MqnA"/>
    <property type="match status" value="1"/>
</dbReference>
<dbReference type="Proteomes" id="UP000297891">
    <property type="component" value="Unassembled WGS sequence"/>
</dbReference>
<reference evidence="5" key="1">
    <citation type="journal article" date="2019" name="PLoS Negl. Trop. Dis.">
        <title>Revisiting the worldwide diversity of Leptospira species in the environment.</title>
        <authorList>
            <person name="Vincent A.T."/>
            <person name="Schiettekatte O."/>
            <person name="Bourhy P."/>
            <person name="Veyrier F.J."/>
            <person name="Picardeau M."/>
        </authorList>
    </citation>
    <scope>NUCLEOTIDE SEQUENCE [LARGE SCALE GENOMIC DNA]</scope>
    <source>
        <strain evidence="5">201800277</strain>
    </source>
</reference>
<keyword evidence="3 4" id="KW-0456">Lyase</keyword>
<dbReference type="InterPro" id="IPR003773">
    <property type="entry name" value="Menaquinone_biosynth"/>
</dbReference>
<dbReference type="RefSeq" id="WP_100790604.1">
    <property type="nucleotide sequence ID" value="NZ_NPDQ01000004.1"/>
</dbReference>
<comment type="caution">
    <text evidence="5">The sequence shown here is derived from an EMBL/GenBank/DDBJ whole genome shotgun (WGS) entry which is preliminary data.</text>
</comment>
<dbReference type="InterPro" id="IPR030868">
    <property type="entry name" value="MqnA"/>
</dbReference>
<dbReference type="PANTHER" id="PTHR37690">
    <property type="entry name" value="CHORISMATE DEHYDRATASE"/>
    <property type="match status" value="1"/>
</dbReference>
<evidence type="ECO:0000313" key="6">
    <source>
        <dbReference type="Proteomes" id="UP000297891"/>
    </source>
</evidence>
<name>A0A2M9Y118_9LEPT</name>
<evidence type="ECO:0000256" key="1">
    <source>
        <dbReference type="ARBA" id="ARBA00004863"/>
    </source>
</evidence>